<dbReference type="EMBL" id="CP024201">
    <property type="protein sequence ID" value="ATQ43887.1"/>
    <property type="molecule type" value="Genomic_DNA"/>
</dbReference>
<dbReference type="Pfam" id="PF07660">
    <property type="entry name" value="STN"/>
    <property type="match status" value="1"/>
</dbReference>
<evidence type="ECO:0000256" key="4">
    <source>
        <dbReference type="ARBA" id="ARBA00022496"/>
    </source>
</evidence>
<evidence type="ECO:0000313" key="17">
    <source>
        <dbReference type="Proteomes" id="UP000228945"/>
    </source>
</evidence>
<evidence type="ECO:0000256" key="13">
    <source>
        <dbReference type="SAM" id="MobiDB-lite"/>
    </source>
</evidence>
<evidence type="ECO:0000256" key="11">
    <source>
        <dbReference type="PROSITE-ProRule" id="PRU01360"/>
    </source>
</evidence>
<dbReference type="GO" id="GO:0009279">
    <property type="term" value="C:cell outer membrane"/>
    <property type="evidence" value="ECO:0007669"/>
    <property type="project" value="UniProtKB-SubCell"/>
</dbReference>
<evidence type="ECO:0000313" key="16">
    <source>
        <dbReference type="EMBL" id="ATQ43887.1"/>
    </source>
</evidence>
<gene>
    <name evidence="16" type="ORF">CSW64_16525</name>
</gene>
<dbReference type="InterPro" id="IPR000531">
    <property type="entry name" value="Beta-barrel_TonB"/>
</dbReference>
<accession>A0A2D2B0Z9</accession>
<dbReference type="Proteomes" id="UP000228945">
    <property type="component" value="Chromosome"/>
</dbReference>
<dbReference type="InterPro" id="IPR012910">
    <property type="entry name" value="Plug_dom"/>
</dbReference>
<sequence length="1124" mass="123843">MTIHQGRSPKAWLLLGAAAAACVAAPLPAFAQSGRTQSATFNVAAQDLGPALTQLGRESGRSIVFSADLVRGKRTTGYRGQGGIERALDAMLSGSGLTYRANASGGYVIVPAAGGDDKPMRRARPSVPPPAAEAAPSRDVTEVENVIVTARRMEERIIDVPVAVSAFSEKQLDDRKVEGGSELLRVVPNVNFSKDNFTGYNFSIRGIGTKAISVTTDPGVAVSFNNTALLRNRLFEQEYFDVERLEVLRGPQGTLYGRNATAGVVNMLPKLPELDRFSGSVQGELGNYDARRARGYINIPLGDQFAFRGAGAYTQRTGYDRNLVTERQVNGRDLWSARLGLLWKPDDRFSANLLWEHFEEDDTRARTGKQLCTRGETPTSLAWTDPSGRARTQSLTYTTNPSTNYWPRVSLTPGCQAKSLFTQDAFSAPNGVGFPIVTGMILVTPFSYRANTVPRDWGGYLFKINIDPFSSANGKQSSNLREIETYFDPVFRAKNDVIQLNVEAEVADGLTLYAQTLYMEDSYYGMQDYFRLNPQGGLIGCRDNPLRTPLKELAVWLGPCSGNTADPFGGGTFVDPQLGTLDRLVALDLSKSSSKQWSQEIRIASSFDGPFNFNLGANYLKFSTNEDYYVFSNAFTIAAIGNNGTVWSGTCQPLSPLAKDVNECAYIDPNPIDRLDGQGHNYYRNINIAKTESWAVFGEGYYTVRDDLRLSFGLRYTNDKKTTTPIPTQLLGSAGTLMGTGPGSIGKGYPRYPDEVHRWGEWTGRLSVDWKPDLSFTDDTLVYASFSRGYKGGGANPRGPADSSTTNYTPLDTSFDPEFVNAYELGMKNALLGGRLMLNASAFYYDYKDYQVTQIIDRSLHNENFNAKVYGLEFETAWSPTRNFRMDATLGLLKTRIAGGEKSIDIMNRTQGDPDWITLRPWPTSPATCIVPKDILGRAIAGGGNNVFIKMLCPGPVFGEGLFRDDPRNFIRDQWGAVIYDPLKYINPKTGVHDTNGGRGFSADLSGNSLPNAPKITFNIGAQYRIELPAGWDLTVRGDYYRQSESFMRVYNTEFDRLKSWGNANLSATLAHPGENLRVQVYVKNIFDETPITDGFTGPDETGNTTNVFTLDPRLVGISVRKDF</sequence>
<proteinExistence type="inferred from homology"/>
<dbReference type="InterPro" id="IPR039426">
    <property type="entry name" value="TonB-dep_rcpt-like"/>
</dbReference>
<dbReference type="KEGG" id="cmb:CSW64_16525"/>
<evidence type="ECO:0000256" key="1">
    <source>
        <dbReference type="ARBA" id="ARBA00004571"/>
    </source>
</evidence>
<dbReference type="PANTHER" id="PTHR32552">
    <property type="entry name" value="FERRICHROME IRON RECEPTOR-RELATED"/>
    <property type="match status" value="1"/>
</dbReference>
<keyword evidence="5 11" id="KW-0812">Transmembrane</keyword>
<evidence type="ECO:0000256" key="14">
    <source>
        <dbReference type="SAM" id="SignalP"/>
    </source>
</evidence>
<dbReference type="Gene3D" id="3.55.50.30">
    <property type="match status" value="1"/>
</dbReference>
<keyword evidence="17" id="KW-1185">Reference proteome</keyword>
<keyword evidence="10 11" id="KW-0998">Cell outer membrane</keyword>
<evidence type="ECO:0000256" key="6">
    <source>
        <dbReference type="ARBA" id="ARBA00023004"/>
    </source>
</evidence>
<dbReference type="InterPro" id="IPR036942">
    <property type="entry name" value="Beta-barrel_TonB_sf"/>
</dbReference>
<keyword evidence="8 12" id="KW-0798">TonB box</keyword>
<evidence type="ECO:0000256" key="2">
    <source>
        <dbReference type="ARBA" id="ARBA00022448"/>
    </source>
</evidence>
<dbReference type="PROSITE" id="PS51257">
    <property type="entry name" value="PROKAR_LIPOPROTEIN"/>
    <property type="match status" value="1"/>
</dbReference>
<keyword evidence="2 11" id="KW-0813">Transport</keyword>
<keyword evidence="3 11" id="KW-1134">Transmembrane beta strand</keyword>
<dbReference type="PANTHER" id="PTHR32552:SF81">
    <property type="entry name" value="TONB-DEPENDENT OUTER MEMBRANE RECEPTOR"/>
    <property type="match status" value="1"/>
</dbReference>
<dbReference type="PROSITE" id="PS52016">
    <property type="entry name" value="TONB_DEPENDENT_REC_3"/>
    <property type="match status" value="1"/>
</dbReference>
<evidence type="ECO:0000256" key="8">
    <source>
        <dbReference type="ARBA" id="ARBA00023077"/>
    </source>
</evidence>
<dbReference type="Pfam" id="PF00593">
    <property type="entry name" value="TonB_dep_Rec_b-barrel"/>
    <property type="match status" value="2"/>
</dbReference>
<keyword evidence="4" id="KW-0410">Iron transport</keyword>
<name>A0A2D2B0Z9_9CAUL</name>
<dbReference type="RefSeq" id="WP_099623136.1">
    <property type="nucleotide sequence ID" value="NZ_CP024201.1"/>
</dbReference>
<dbReference type="Pfam" id="PF07715">
    <property type="entry name" value="Plug"/>
    <property type="match status" value="1"/>
</dbReference>
<evidence type="ECO:0000256" key="9">
    <source>
        <dbReference type="ARBA" id="ARBA00023136"/>
    </source>
</evidence>
<keyword evidence="7" id="KW-0406">Ion transport</keyword>
<dbReference type="InterPro" id="IPR011662">
    <property type="entry name" value="Secretin/TonB_short_N"/>
</dbReference>
<evidence type="ECO:0000256" key="10">
    <source>
        <dbReference type="ARBA" id="ARBA00023237"/>
    </source>
</evidence>
<keyword evidence="14" id="KW-0732">Signal</keyword>
<evidence type="ECO:0000256" key="12">
    <source>
        <dbReference type="RuleBase" id="RU003357"/>
    </source>
</evidence>
<dbReference type="Gene3D" id="2.40.170.20">
    <property type="entry name" value="TonB-dependent receptor, beta-barrel domain"/>
    <property type="match status" value="2"/>
</dbReference>
<organism evidence="16 17">
    <name type="scientific">Caulobacter mirabilis</name>
    <dbReference type="NCBI Taxonomy" id="69666"/>
    <lineage>
        <taxon>Bacteria</taxon>
        <taxon>Pseudomonadati</taxon>
        <taxon>Pseudomonadota</taxon>
        <taxon>Alphaproteobacteria</taxon>
        <taxon>Caulobacterales</taxon>
        <taxon>Caulobacteraceae</taxon>
        <taxon>Caulobacter</taxon>
    </lineage>
</organism>
<comment type="subcellular location">
    <subcellularLocation>
        <location evidence="1 11">Cell outer membrane</location>
        <topology evidence="1 11">Multi-pass membrane protein</topology>
    </subcellularLocation>
</comment>
<keyword evidence="6" id="KW-0408">Iron</keyword>
<keyword evidence="16" id="KW-0675">Receptor</keyword>
<dbReference type="AlphaFoldDB" id="A0A2D2B0Z9"/>
<dbReference type="SUPFAM" id="SSF56935">
    <property type="entry name" value="Porins"/>
    <property type="match status" value="1"/>
</dbReference>
<feature type="signal peptide" evidence="14">
    <location>
        <begin position="1"/>
        <end position="31"/>
    </location>
</feature>
<feature type="domain" description="Secretin/TonB short N-terminal" evidence="15">
    <location>
        <begin position="61"/>
        <end position="112"/>
    </location>
</feature>
<dbReference type="SMART" id="SM00965">
    <property type="entry name" value="STN"/>
    <property type="match status" value="1"/>
</dbReference>
<feature type="region of interest" description="Disordered" evidence="13">
    <location>
        <begin position="118"/>
        <end position="137"/>
    </location>
</feature>
<reference evidence="16 17" key="1">
    <citation type="submission" date="2017-10" db="EMBL/GenBank/DDBJ databases">
        <title>Genome sequence of Caulobacter mirabilis FWC38.</title>
        <authorList>
            <person name="Fiebig A."/>
            <person name="Crosson S."/>
        </authorList>
    </citation>
    <scope>NUCLEOTIDE SEQUENCE [LARGE SCALE GENOMIC DNA]</scope>
    <source>
        <strain evidence="16 17">FWC 38</strain>
    </source>
</reference>
<comment type="similarity">
    <text evidence="11 12">Belongs to the TonB-dependent receptor family.</text>
</comment>
<protein>
    <submittedName>
        <fullName evidence="16">TonB-denpendent receptor</fullName>
    </submittedName>
</protein>
<evidence type="ECO:0000256" key="7">
    <source>
        <dbReference type="ARBA" id="ARBA00023065"/>
    </source>
</evidence>
<evidence type="ECO:0000256" key="5">
    <source>
        <dbReference type="ARBA" id="ARBA00022692"/>
    </source>
</evidence>
<keyword evidence="9 11" id="KW-0472">Membrane</keyword>
<evidence type="ECO:0000256" key="3">
    <source>
        <dbReference type="ARBA" id="ARBA00022452"/>
    </source>
</evidence>
<evidence type="ECO:0000259" key="15">
    <source>
        <dbReference type="SMART" id="SM00965"/>
    </source>
</evidence>
<dbReference type="OrthoDB" id="9760333at2"/>
<dbReference type="GO" id="GO:0006826">
    <property type="term" value="P:iron ion transport"/>
    <property type="evidence" value="ECO:0007669"/>
    <property type="project" value="UniProtKB-KW"/>
</dbReference>
<feature type="chain" id="PRO_5013702666" evidence="14">
    <location>
        <begin position="32"/>
        <end position="1124"/>
    </location>
</feature>